<dbReference type="RefSeq" id="WP_005221296.1">
    <property type="nucleotide sequence ID" value="NZ_CP007031.1"/>
</dbReference>
<evidence type="ECO:0000259" key="1">
    <source>
        <dbReference type="Pfam" id="PF07992"/>
    </source>
</evidence>
<dbReference type="AlphaFoldDB" id="W0E5I5"/>
<keyword evidence="3" id="KW-1185">Reference proteome</keyword>
<dbReference type="InterPro" id="IPR023753">
    <property type="entry name" value="FAD/NAD-binding_dom"/>
</dbReference>
<sequence>MHRVTIVGSGFAALTATQQLRKSNPDVEITLVSPEAEFVYLPGLIWVPPGLRQGEDLRIDLTRFLQRMRVRHVAAEATGLSHCGRTLETTQAPINNDGLIIASGGRFLKKLPGIEHAITPCEGIAAAERIRERIRAMDGGTIALGFAGNPKEPSAMRGGPMFEFLFGLDNQLRQEGRRERFELVFFTPAPRPGNRLGPKAVEGLVAEMRRRDIRTHLGHKLKGFSEQGVSTEGGDFAADLILFMPGMTGNTWFDNTELPRSPGGLIEAERTCRVPGYDRVYVAGDSGSFPGPEWMPKQAHMADLQARTAARNLLAEFAGQTPEETFRVELLCIVDANRDGMLVARNERFNLVLPSLRVFHWLKRFFEWNYLRRFR</sequence>
<dbReference type="PANTHER" id="PTHR43755">
    <property type="match status" value="1"/>
</dbReference>
<feature type="domain" description="FAD/NAD(P)-binding" evidence="1">
    <location>
        <begin position="3"/>
        <end position="299"/>
    </location>
</feature>
<name>W0E5I5_MARPU</name>
<dbReference type="InterPro" id="IPR052541">
    <property type="entry name" value="SQRD"/>
</dbReference>
<protein>
    <submittedName>
        <fullName evidence="2">FAD-dependent pyridine nucleotide-disulfide oxidoreductase</fullName>
    </submittedName>
</protein>
<dbReference type="Proteomes" id="UP000005275">
    <property type="component" value="Chromosome"/>
</dbReference>
<dbReference type="PANTHER" id="PTHR43755:SF1">
    <property type="entry name" value="FAD-DEPENDENT PYRIDINE NUCLEOTIDE-DISULPHIDE OXIDOREDUCTASE"/>
    <property type="match status" value="1"/>
</dbReference>
<dbReference type="EMBL" id="CP007031">
    <property type="protein sequence ID" value="AHF04793.1"/>
    <property type="molecule type" value="Genomic_DNA"/>
</dbReference>
<proteinExistence type="predicted"/>
<dbReference type="STRING" id="765910.MARPU_13750"/>
<dbReference type="Gene3D" id="3.50.50.100">
    <property type="match status" value="1"/>
</dbReference>
<gene>
    <name evidence="2" type="ORF">MARPU_13750</name>
</gene>
<organism evidence="2 3">
    <name type="scientific">Marichromatium purpuratum 984</name>
    <dbReference type="NCBI Taxonomy" id="765910"/>
    <lineage>
        <taxon>Bacteria</taxon>
        <taxon>Pseudomonadati</taxon>
        <taxon>Pseudomonadota</taxon>
        <taxon>Gammaproteobacteria</taxon>
        <taxon>Chromatiales</taxon>
        <taxon>Chromatiaceae</taxon>
        <taxon>Marichromatium</taxon>
    </lineage>
</organism>
<dbReference type="OrthoDB" id="9781621at2"/>
<evidence type="ECO:0000313" key="3">
    <source>
        <dbReference type="Proteomes" id="UP000005275"/>
    </source>
</evidence>
<dbReference type="KEGG" id="mpur:MARPU_13750"/>
<dbReference type="eggNOG" id="COG0446">
    <property type="taxonomic scope" value="Bacteria"/>
</dbReference>
<accession>W0E5I5</accession>
<reference evidence="2 3" key="1">
    <citation type="submission" date="2013-12" db="EMBL/GenBank/DDBJ databases">
        <authorList>
            <consortium name="DOE Joint Genome Institute"/>
            <person name="Bryant D.A."/>
            <person name="Huntemann M."/>
            <person name="Han J."/>
            <person name="Chen A."/>
            <person name="Kyrpides N."/>
            <person name="Mavromatis K."/>
            <person name="Markowitz V."/>
            <person name="Palaniappan K."/>
            <person name="Ivanova N."/>
            <person name="Schaumberg A."/>
            <person name="Pati A."/>
            <person name="Liolios K."/>
            <person name="Nordberg H.P."/>
            <person name="Cantor M.N."/>
            <person name="Hua S.X."/>
            <person name="Woyke T."/>
        </authorList>
    </citation>
    <scope>NUCLEOTIDE SEQUENCE [LARGE SCALE GENOMIC DNA]</scope>
    <source>
        <strain evidence="2 3">984</strain>
    </source>
</reference>
<dbReference type="SUPFAM" id="SSF51905">
    <property type="entry name" value="FAD/NAD(P)-binding domain"/>
    <property type="match status" value="2"/>
</dbReference>
<dbReference type="InterPro" id="IPR036188">
    <property type="entry name" value="FAD/NAD-bd_sf"/>
</dbReference>
<dbReference type="Pfam" id="PF07992">
    <property type="entry name" value="Pyr_redox_2"/>
    <property type="match status" value="1"/>
</dbReference>
<evidence type="ECO:0000313" key="2">
    <source>
        <dbReference type="EMBL" id="AHF04793.1"/>
    </source>
</evidence>
<dbReference type="GO" id="GO:0016491">
    <property type="term" value="F:oxidoreductase activity"/>
    <property type="evidence" value="ECO:0007669"/>
    <property type="project" value="InterPro"/>
</dbReference>
<dbReference type="HOGENOM" id="CLU_050485_0_0_6"/>